<dbReference type="GO" id="GO:0008897">
    <property type="term" value="F:holo-[acyl-carrier-protein] synthase activity"/>
    <property type="evidence" value="ECO:0007669"/>
    <property type="project" value="InterPro"/>
</dbReference>
<feature type="binding site" evidence="13">
    <location>
        <position position="117"/>
    </location>
    <ligand>
        <name>Mg(2+)</name>
        <dbReference type="ChEBI" id="CHEBI:18420"/>
    </ligand>
</feature>
<sequence length="224" mass="24435">MMSPEAESIRTLLSQMNLPSGMSWAMSDPVDESGLLFPEEARSIARAVPNRRAEFTGGRVAARKAMWALGVQPAAIKMAENRAPVWPDGLVGSITHADEICMAMVGPSDRYCGIGIDLEPDVPMDAELVAEICKPEDLEGVELAEQSLLPKRIFSAKEAVYKAHFALAGVPFGFHALSLDLVAKRAVFTDHPEAQAIPIALRRDLFFEQWICDGMILSLCTIPK</sequence>
<reference evidence="16 17" key="1">
    <citation type="submission" date="2017-05" db="EMBL/GenBank/DDBJ databases">
        <authorList>
            <person name="Song R."/>
            <person name="Chenine A.L."/>
            <person name="Ruprecht R.M."/>
        </authorList>
    </citation>
    <scope>NUCLEOTIDE SEQUENCE [LARGE SCALE GENOMIC DNA]</scope>
    <source>
        <strain evidence="16 17">CECT 8663</strain>
    </source>
</reference>
<evidence type="ECO:0000256" key="6">
    <source>
        <dbReference type="ARBA" id="ARBA00022679"/>
    </source>
</evidence>
<dbReference type="GO" id="GO:0009239">
    <property type="term" value="P:enterobactin biosynthetic process"/>
    <property type="evidence" value="ECO:0007669"/>
    <property type="project" value="UniProtKB-UniPathway"/>
</dbReference>
<feature type="binding site" evidence="12">
    <location>
        <begin position="95"/>
        <end position="96"/>
    </location>
    <ligand>
        <name>CoA</name>
        <dbReference type="ChEBI" id="CHEBI:57287"/>
    </ligand>
</feature>
<dbReference type="InterPro" id="IPR037143">
    <property type="entry name" value="4-PPantetheinyl_Trfase_dom_sf"/>
</dbReference>
<keyword evidence="17" id="KW-1185">Reference proteome</keyword>
<keyword evidence="13" id="KW-0460">Magnesium</keyword>
<comment type="cofactor">
    <cofactor evidence="13">
        <name>Mg(2+)</name>
        <dbReference type="ChEBI" id="CHEBI:18420"/>
    </cofactor>
</comment>
<accession>A0A238KJI9</accession>
<evidence type="ECO:0000256" key="5">
    <source>
        <dbReference type="ARBA" id="ARBA00019087"/>
    </source>
</evidence>
<gene>
    <name evidence="16" type="primary">npt_1</name>
    <name evidence="16" type="ORF">PEV8663_02516</name>
</gene>
<evidence type="ECO:0000256" key="11">
    <source>
        <dbReference type="ARBA" id="ARBA00049191"/>
    </source>
</evidence>
<organism evidence="16 17">
    <name type="scientific">Pelagimonas varians</name>
    <dbReference type="NCBI Taxonomy" id="696760"/>
    <lineage>
        <taxon>Bacteria</taxon>
        <taxon>Pseudomonadati</taxon>
        <taxon>Pseudomonadota</taxon>
        <taxon>Alphaproteobacteria</taxon>
        <taxon>Rhodobacterales</taxon>
        <taxon>Roseobacteraceae</taxon>
        <taxon>Pelagimonas</taxon>
    </lineage>
</organism>
<dbReference type="GO" id="GO:0009366">
    <property type="term" value="C:enterobactin synthetase complex"/>
    <property type="evidence" value="ECO:0007669"/>
    <property type="project" value="InterPro"/>
</dbReference>
<evidence type="ECO:0000256" key="13">
    <source>
        <dbReference type="PIRSR" id="PIRSR603542-2"/>
    </source>
</evidence>
<evidence type="ECO:0000256" key="12">
    <source>
        <dbReference type="PIRSR" id="PIRSR603542-1"/>
    </source>
</evidence>
<comment type="catalytic activity">
    <reaction evidence="10">
        <text>apo-[aryl-carrier protein] + CoA = holo-[aryl-carrier protein] + adenosine 3',5'-bisphosphate + H(+)</text>
        <dbReference type="Rhea" id="RHEA:48404"/>
        <dbReference type="Rhea" id="RHEA-COMP:15903"/>
        <dbReference type="Rhea" id="RHEA-COMP:17557"/>
        <dbReference type="ChEBI" id="CHEBI:15378"/>
        <dbReference type="ChEBI" id="CHEBI:29999"/>
        <dbReference type="ChEBI" id="CHEBI:57287"/>
        <dbReference type="ChEBI" id="CHEBI:58343"/>
        <dbReference type="ChEBI" id="CHEBI:64479"/>
    </reaction>
</comment>
<evidence type="ECO:0000313" key="17">
    <source>
        <dbReference type="Proteomes" id="UP000220836"/>
    </source>
</evidence>
<evidence type="ECO:0000259" key="15">
    <source>
        <dbReference type="Pfam" id="PF17837"/>
    </source>
</evidence>
<evidence type="ECO:0000256" key="10">
    <source>
        <dbReference type="ARBA" id="ARBA00049176"/>
    </source>
</evidence>
<feature type="binding site" evidence="12">
    <location>
        <position position="162"/>
    </location>
    <ligand>
        <name>CoA</name>
        <dbReference type="ChEBI" id="CHEBI:57287"/>
    </ligand>
</feature>
<evidence type="ECO:0000256" key="4">
    <source>
        <dbReference type="ARBA" id="ARBA00011503"/>
    </source>
</evidence>
<dbReference type="PRINTS" id="PR01399">
    <property type="entry name" value="ENTSNTHTASED"/>
</dbReference>
<dbReference type="SUPFAM" id="SSF56214">
    <property type="entry name" value="4'-phosphopantetheinyl transferase"/>
    <property type="match status" value="1"/>
</dbReference>
<dbReference type="GO" id="GO:0005886">
    <property type="term" value="C:plasma membrane"/>
    <property type="evidence" value="ECO:0007669"/>
    <property type="project" value="TreeGrafter"/>
</dbReference>
<comment type="subunit">
    <text evidence="4">EntB, EntD, EntE, and EntF form a multienzyme complex called enterobactin synthase.</text>
</comment>
<comment type="similarity">
    <text evidence="3">Belongs to the P-Pant transferase superfamily. EntD family.</text>
</comment>
<dbReference type="GO" id="GO:0000287">
    <property type="term" value="F:magnesium ion binding"/>
    <property type="evidence" value="ECO:0007669"/>
    <property type="project" value="InterPro"/>
</dbReference>
<feature type="binding site" evidence="12">
    <location>
        <position position="117"/>
    </location>
    <ligand>
        <name>CoA</name>
        <dbReference type="ChEBI" id="CHEBI:57287"/>
    </ligand>
</feature>
<dbReference type="RefSeq" id="WP_170125868.1">
    <property type="nucleotide sequence ID" value="NZ_FXYH01000008.1"/>
</dbReference>
<keyword evidence="7" id="KW-0259">Enterobactin biosynthesis</keyword>
<feature type="domain" description="4'-phosphopantetheinyl transferase" evidence="14">
    <location>
        <begin position="113"/>
        <end position="190"/>
    </location>
</feature>
<comment type="function">
    <text evidence="1">Involved in the biosynthesis of the siderophore enterobactin (enterochelin), which is a macrocyclic trimeric lactone of N-(2,3-dihydroxybenzoyl)-serine. The serine trilactone serves as a scaffolding for the three catechol functionalities that provide hexadentate coordination for the tightly ligated iron(2+) atoms. Plays an essential role in the assembly of the enterobactin by catalyzing the transfer of the 4'-phosphopantetheine (Ppant) moiety from coenzyme A to the apo-domains of both EntB (ArCP domain) and EntF (PCP domain) to yield their holo-forms which make them competent for the activation of 2,3-dihydroxybenzoate (DHB) and L-serine, respectively.</text>
</comment>
<comment type="pathway">
    <text evidence="2">Siderophore biosynthesis; enterobactin biosynthesis.</text>
</comment>
<feature type="binding site" evidence="12">
    <location>
        <position position="59"/>
    </location>
    <ligand>
        <name>CoA</name>
        <dbReference type="ChEBI" id="CHEBI:57287"/>
    </ligand>
</feature>
<feature type="binding site" evidence="13">
    <location>
        <position position="119"/>
    </location>
    <ligand>
        <name>Mg(2+)</name>
        <dbReference type="ChEBI" id="CHEBI:18420"/>
    </ligand>
</feature>
<dbReference type="Pfam" id="PF01648">
    <property type="entry name" value="ACPS"/>
    <property type="match status" value="1"/>
</dbReference>
<dbReference type="UniPathway" id="UPA00017"/>
<evidence type="ECO:0000313" key="16">
    <source>
        <dbReference type="EMBL" id="SMX42890.1"/>
    </source>
</evidence>
<dbReference type="AlphaFoldDB" id="A0A238KJI9"/>
<dbReference type="PANTHER" id="PTHR38096:SF1">
    <property type="entry name" value="ENTEROBACTIN SYNTHASE COMPONENT D"/>
    <property type="match status" value="1"/>
</dbReference>
<proteinExistence type="inferred from homology"/>
<evidence type="ECO:0000259" key="14">
    <source>
        <dbReference type="Pfam" id="PF01648"/>
    </source>
</evidence>
<dbReference type="InterPro" id="IPR041354">
    <property type="entry name" value="4PPT_N"/>
</dbReference>
<evidence type="ECO:0000256" key="1">
    <source>
        <dbReference type="ARBA" id="ARBA00003937"/>
    </source>
</evidence>
<dbReference type="Pfam" id="PF17837">
    <property type="entry name" value="4PPT_N"/>
    <property type="match status" value="1"/>
</dbReference>
<evidence type="ECO:0000256" key="3">
    <source>
        <dbReference type="ARBA" id="ARBA00008342"/>
    </source>
</evidence>
<evidence type="ECO:0000256" key="7">
    <source>
        <dbReference type="ARBA" id="ARBA00023191"/>
    </source>
</evidence>
<dbReference type="InterPro" id="IPR003542">
    <property type="entry name" value="Enbac_synth_compD-like"/>
</dbReference>
<evidence type="ECO:0000256" key="2">
    <source>
        <dbReference type="ARBA" id="ARBA00004993"/>
    </source>
</evidence>
<dbReference type="InterPro" id="IPR008278">
    <property type="entry name" value="4-PPantetheinyl_Trfase_dom"/>
</dbReference>
<dbReference type="Proteomes" id="UP000220836">
    <property type="component" value="Unassembled WGS sequence"/>
</dbReference>
<dbReference type="PANTHER" id="PTHR38096">
    <property type="entry name" value="ENTEROBACTIN SYNTHASE COMPONENT D"/>
    <property type="match status" value="1"/>
</dbReference>
<dbReference type="EMBL" id="FXYH01000008">
    <property type="protein sequence ID" value="SMX42890.1"/>
    <property type="molecule type" value="Genomic_DNA"/>
</dbReference>
<protein>
    <recommendedName>
        <fullName evidence="5">Enterobactin synthase component D</fullName>
    </recommendedName>
    <alternativeName>
        <fullName evidence="8">4'-phosphopantetheinyl transferase EntD</fullName>
    </alternativeName>
    <alternativeName>
        <fullName evidence="9">Enterochelin synthase D</fullName>
    </alternativeName>
</protein>
<name>A0A238KJI9_9RHOB</name>
<feature type="binding site" evidence="12">
    <location>
        <position position="158"/>
    </location>
    <ligand>
        <name>CoA</name>
        <dbReference type="ChEBI" id="CHEBI:57287"/>
    </ligand>
</feature>
<feature type="binding site" evidence="12">
    <location>
        <position position="51"/>
    </location>
    <ligand>
        <name>CoA</name>
        <dbReference type="ChEBI" id="CHEBI:57287"/>
    </ligand>
</feature>
<keyword evidence="6 16" id="KW-0808">Transferase</keyword>
<evidence type="ECO:0000256" key="8">
    <source>
        <dbReference type="ARBA" id="ARBA00029894"/>
    </source>
</evidence>
<comment type="catalytic activity">
    <reaction evidence="11">
        <text>apo-[peptidyl-carrier protein] + CoA = holo-[peptidyl-carrier protein] + adenosine 3',5'-bisphosphate + H(+)</text>
        <dbReference type="Rhea" id="RHEA:46228"/>
        <dbReference type="Rhea" id="RHEA-COMP:11479"/>
        <dbReference type="Rhea" id="RHEA-COMP:11480"/>
        <dbReference type="ChEBI" id="CHEBI:15378"/>
        <dbReference type="ChEBI" id="CHEBI:29999"/>
        <dbReference type="ChEBI" id="CHEBI:57287"/>
        <dbReference type="ChEBI" id="CHEBI:58343"/>
        <dbReference type="ChEBI" id="CHEBI:64479"/>
    </reaction>
</comment>
<keyword evidence="13" id="KW-0479">Metal-binding</keyword>
<evidence type="ECO:0000256" key="9">
    <source>
        <dbReference type="ARBA" id="ARBA00031996"/>
    </source>
</evidence>
<feature type="domain" description="4'-phosphopantetheinyl transferase N-terminal" evidence="15">
    <location>
        <begin position="39"/>
        <end position="105"/>
    </location>
</feature>